<sequence length="138" mass="15895">MVQFHSSINCLNGDLNWERSTQCHPYEVMHILARPYPFTLPLSPHMKSISQQGIHLFLFFPQKKFSRSSKGFHCSVYSYSECAKRVFRNLHEEPLIVELDLRDDGRDIQGVLLDLVGRYTVPQVFVNGKHIGGCDDTL</sequence>
<keyword evidence="3" id="KW-1185">Reference proteome</keyword>
<dbReference type="GO" id="GO:0005737">
    <property type="term" value="C:cytoplasm"/>
    <property type="evidence" value="ECO:0000318"/>
    <property type="project" value="GO_Central"/>
</dbReference>
<accession>A0A0K9P6J9</accession>
<dbReference type="SUPFAM" id="SSF52833">
    <property type="entry name" value="Thioredoxin-like"/>
    <property type="match status" value="1"/>
</dbReference>
<protein>
    <recommendedName>
        <fullName evidence="1">Glutaredoxin domain-containing protein</fullName>
    </recommendedName>
</protein>
<dbReference type="STRING" id="29655.A0A0K9P6J9"/>
<dbReference type="InterPro" id="IPR002109">
    <property type="entry name" value="Glutaredoxin"/>
</dbReference>
<dbReference type="InterPro" id="IPR014025">
    <property type="entry name" value="Glutaredoxin_subgr"/>
</dbReference>
<dbReference type="Gene3D" id="3.40.30.10">
    <property type="entry name" value="Glutaredoxin"/>
    <property type="match status" value="1"/>
</dbReference>
<comment type="caution">
    <text evidence="2">The sequence shown here is derived from an EMBL/GenBank/DDBJ whole genome shotgun (WGS) entry which is preliminary data.</text>
</comment>
<evidence type="ECO:0000259" key="1">
    <source>
        <dbReference type="Pfam" id="PF00462"/>
    </source>
</evidence>
<dbReference type="PROSITE" id="PS51354">
    <property type="entry name" value="GLUTAREDOXIN_2"/>
    <property type="match status" value="1"/>
</dbReference>
<feature type="non-terminal residue" evidence="2">
    <location>
        <position position="138"/>
    </location>
</feature>
<dbReference type="GO" id="GO:0034599">
    <property type="term" value="P:cellular response to oxidative stress"/>
    <property type="evidence" value="ECO:0000318"/>
    <property type="project" value="GO_Central"/>
</dbReference>
<reference evidence="3" key="1">
    <citation type="journal article" date="2016" name="Nature">
        <title>The genome of the seagrass Zostera marina reveals angiosperm adaptation to the sea.</title>
        <authorList>
            <person name="Olsen J.L."/>
            <person name="Rouze P."/>
            <person name="Verhelst B."/>
            <person name="Lin Y.-C."/>
            <person name="Bayer T."/>
            <person name="Collen J."/>
            <person name="Dattolo E."/>
            <person name="De Paoli E."/>
            <person name="Dittami S."/>
            <person name="Maumus F."/>
            <person name="Michel G."/>
            <person name="Kersting A."/>
            <person name="Lauritano C."/>
            <person name="Lohaus R."/>
            <person name="Toepel M."/>
            <person name="Tonon T."/>
            <person name="Vanneste K."/>
            <person name="Amirebrahimi M."/>
            <person name="Brakel J."/>
            <person name="Bostroem C."/>
            <person name="Chovatia M."/>
            <person name="Grimwood J."/>
            <person name="Jenkins J.W."/>
            <person name="Jueterbock A."/>
            <person name="Mraz A."/>
            <person name="Stam W.T."/>
            <person name="Tice H."/>
            <person name="Bornberg-Bauer E."/>
            <person name="Green P.J."/>
            <person name="Pearson G.A."/>
            <person name="Procaccini G."/>
            <person name="Duarte C.M."/>
            <person name="Schmutz J."/>
            <person name="Reusch T.B.H."/>
            <person name="Van de Peer Y."/>
        </authorList>
    </citation>
    <scope>NUCLEOTIDE SEQUENCE [LARGE SCALE GENOMIC DNA]</scope>
    <source>
        <strain evidence="3">cv. Finnish</strain>
    </source>
</reference>
<dbReference type="GO" id="GO:0015038">
    <property type="term" value="F:glutathione disulfide oxidoreductase activity"/>
    <property type="evidence" value="ECO:0000318"/>
    <property type="project" value="GO_Central"/>
</dbReference>
<dbReference type="PRINTS" id="PR00160">
    <property type="entry name" value="GLUTAREDOXIN"/>
</dbReference>
<evidence type="ECO:0000313" key="2">
    <source>
        <dbReference type="EMBL" id="KMZ63830.1"/>
    </source>
</evidence>
<organism evidence="2 3">
    <name type="scientific">Zostera marina</name>
    <name type="common">Eelgrass</name>
    <dbReference type="NCBI Taxonomy" id="29655"/>
    <lineage>
        <taxon>Eukaryota</taxon>
        <taxon>Viridiplantae</taxon>
        <taxon>Streptophyta</taxon>
        <taxon>Embryophyta</taxon>
        <taxon>Tracheophyta</taxon>
        <taxon>Spermatophyta</taxon>
        <taxon>Magnoliopsida</taxon>
        <taxon>Liliopsida</taxon>
        <taxon>Zosteraceae</taxon>
        <taxon>Zostera</taxon>
    </lineage>
</organism>
<dbReference type="InterPro" id="IPR036249">
    <property type="entry name" value="Thioredoxin-like_sf"/>
</dbReference>
<dbReference type="CDD" id="cd03419">
    <property type="entry name" value="GRX_GRXh_1_2_like"/>
    <property type="match status" value="1"/>
</dbReference>
<dbReference type="EMBL" id="LFYR01001205">
    <property type="protein sequence ID" value="KMZ63830.1"/>
    <property type="molecule type" value="Genomic_DNA"/>
</dbReference>
<name>A0A0K9P6J9_ZOSMR</name>
<evidence type="ECO:0000313" key="3">
    <source>
        <dbReference type="Proteomes" id="UP000036987"/>
    </source>
</evidence>
<proteinExistence type="predicted"/>
<feature type="domain" description="Glutaredoxin" evidence="1">
    <location>
        <begin position="76"/>
        <end position="131"/>
    </location>
</feature>
<dbReference type="Pfam" id="PF00462">
    <property type="entry name" value="Glutaredoxin"/>
    <property type="match status" value="1"/>
</dbReference>
<dbReference type="OrthoDB" id="418495at2759"/>
<dbReference type="AlphaFoldDB" id="A0A0K9P6J9"/>
<gene>
    <name evidence="2" type="ORF">ZOSMA_396G00010</name>
</gene>
<dbReference type="PANTHER" id="PTHR45694">
    <property type="entry name" value="GLUTAREDOXIN 2"/>
    <property type="match status" value="1"/>
</dbReference>
<dbReference type="PANTHER" id="PTHR45694:SF4">
    <property type="entry name" value="GLUTAREDOXIN-C3"/>
    <property type="match status" value="1"/>
</dbReference>
<dbReference type="Proteomes" id="UP000036987">
    <property type="component" value="Unassembled WGS sequence"/>
</dbReference>